<comment type="caution">
    <text evidence="1">The sequence shown here is derived from an EMBL/GenBank/DDBJ whole genome shotgun (WGS) entry which is preliminary data.</text>
</comment>
<evidence type="ECO:0000313" key="2">
    <source>
        <dbReference type="Proteomes" id="UP001497680"/>
    </source>
</evidence>
<name>A0ACC0CKJ7_9PEZI</name>
<evidence type="ECO:0000313" key="1">
    <source>
        <dbReference type="EMBL" id="KAI6080928.1"/>
    </source>
</evidence>
<gene>
    <name evidence="1" type="ORF">F4821DRAFT_250413</name>
</gene>
<keyword evidence="2" id="KW-1185">Reference proteome</keyword>
<accession>A0ACC0CKJ7</accession>
<proteinExistence type="predicted"/>
<protein>
    <submittedName>
        <fullName evidence="1">Cytochrome P450</fullName>
    </submittedName>
</protein>
<sequence>MGSDENTISPTRTLLLAAWGIFREYWILLIPLFISFRFLCKRYVSPLRDYPGPFLASCSRIWKLMSTASERTHLDHIALHRKYGPIVRVAPNELSFASPMVARNVLSAGKRFYKTDFYSVFPPPENPDIFTEVREDVHAMKKKVANVPYSMAAMRQLSPFIDDTIDFLVSRLDQFCPDTAIPGFQQAGLPGRNTIVNLGDWLHFFAFDVLGEVAFGRSFGFMAAGVDKEGAIKTIDNSQKYNGIVGQIPEVDILLRRNPLWRWIPAFNPENALITRIAREELAKRRPFEIERDGKGASSDGREDLLSSLIRGHLKDKTKFHEGDIFAVSHGAIFAGSDSTASTMQSFFYQVLSSPRVYMKLINEIEAATRNGTIAPQGNVQWTEAQNLPYFQACLKEAMRLRPAVGVNIQRYVPPEGIEVEGRHLPGGTRLSLNGWVLHRDKATFGQDAEFYRPERWLDDPENAKVMERYMFQFGGGAHVCIGRNLALLEINKVIPRLLRDFEFELAYPGRELKAKATFFVVQEGLEVYISRKSLAEQQLSEKVSEKETITTTTEE</sequence>
<reference evidence="1 2" key="1">
    <citation type="journal article" date="2022" name="New Phytol.">
        <title>Ecological generalism drives hyperdiversity of secondary metabolite gene clusters in xylarialean endophytes.</title>
        <authorList>
            <person name="Franco M.E.E."/>
            <person name="Wisecaver J.H."/>
            <person name="Arnold A.E."/>
            <person name="Ju Y.M."/>
            <person name="Slot J.C."/>
            <person name="Ahrendt S."/>
            <person name="Moore L.P."/>
            <person name="Eastman K.E."/>
            <person name="Scott K."/>
            <person name="Konkel Z."/>
            <person name="Mondo S.J."/>
            <person name="Kuo A."/>
            <person name="Hayes R.D."/>
            <person name="Haridas S."/>
            <person name="Andreopoulos B."/>
            <person name="Riley R."/>
            <person name="LaButti K."/>
            <person name="Pangilinan J."/>
            <person name="Lipzen A."/>
            <person name="Amirebrahimi M."/>
            <person name="Yan J."/>
            <person name="Adam C."/>
            <person name="Keymanesh K."/>
            <person name="Ng V."/>
            <person name="Louie K."/>
            <person name="Northen T."/>
            <person name="Drula E."/>
            <person name="Henrissat B."/>
            <person name="Hsieh H.M."/>
            <person name="Youens-Clark K."/>
            <person name="Lutzoni F."/>
            <person name="Miadlikowska J."/>
            <person name="Eastwood D.C."/>
            <person name="Hamelin R.C."/>
            <person name="Grigoriev I.V."/>
            <person name="U'Ren J.M."/>
        </authorList>
    </citation>
    <scope>NUCLEOTIDE SEQUENCE [LARGE SCALE GENOMIC DNA]</scope>
    <source>
        <strain evidence="1 2">ER1909</strain>
    </source>
</reference>
<dbReference type="EMBL" id="MU394415">
    <property type="protein sequence ID" value="KAI6080928.1"/>
    <property type="molecule type" value="Genomic_DNA"/>
</dbReference>
<organism evidence="1 2">
    <name type="scientific">Hypoxylon rubiginosum</name>
    <dbReference type="NCBI Taxonomy" id="110542"/>
    <lineage>
        <taxon>Eukaryota</taxon>
        <taxon>Fungi</taxon>
        <taxon>Dikarya</taxon>
        <taxon>Ascomycota</taxon>
        <taxon>Pezizomycotina</taxon>
        <taxon>Sordariomycetes</taxon>
        <taxon>Xylariomycetidae</taxon>
        <taxon>Xylariales</taxon>
        <taxon>Hypoxylaceae</taxon>
        <taxon>Hypoxylon</taxon>
    </lineage>
</organism>
<dbReference type="Proteomes" id="UP001497680">
    <property type="component" value="Unassembled WGS sequence"/>
</dbReference>